<evidence type="ECO:0000256" key="4">
    <source>
        <dbReference type="PIRSR" id="PIRSR006806-1"/>
    </source>
</evidence>
<dbReference type="NCBIfam" id="TIGR02727">
    <property type="entry name" value="MTHFS_bact"/>
    <property type="match status" value="1"/>
</dbReference>
<keyword evidence="2 4" id="KW-0547">Nucleotide-binding</keyword>
<dbReference type="Gene3D" id="3.40.50.10420">
    <property type="entry name" value="NagB/RpiA/CoA transferase-like"/>
    <property type="match status" value="1"/>
</dbReference>
<dbReference type="PANTHER" id="PTHR23407:SF1">
    <property type="entry name" value="5-FORMYLTETRAHYDROFOLATE CYCLO-LIGASE"/>
    <property type="match status" value="1"/>
</dbReference>
<evidence type="ECO:0000256" key="1">
    <source>
        <dbReference type="ARBA" id="ARBA00010638"/>
    </source>
</evidence>
<evidence type="ECO:0000256" key="5">
    <source>
        <dbReference type="RuleBase" id="RU361279"/>
    </source>
</evidence>
<evidence type="ECO:0000313" key="7">
    <source>
        <dbReference type="Proteomes" id="UP000230056"/>
    </source>
</evidence>
<dbReference type="EC" id="6.3.3.2" evidence="5"/>
<proteinExistence type="inferred from homology"/>
<comment type="cofactor">
    <cofactor evidence="5">
        <name>Mg(2+)</name>
        <dbReference type="ChEBI" id="CHEBI:18420"/>
    </cofactor>
</comment>
<sequence>MMNKKDARNIIKERRMNLSMEYIETASDKIFEKLLENEDFKNAKVIMSYMDFKNEVKTDKINEYIKKAGKTLVLPKVITKEKMIAIEDKNKYIVSPFGNSEPDGEEYIGEIDVIITPGVAFDREKNRVGFGRGYYDRFFAIHKNAKKIAIAFEKQIIEEGIETTEYDMKVDILITEDNIIK</sequence>
<comment type="similarity">
    <text evidence="1 5">Belongs to the 5-formyltetrahydrofolate cyclo-ligase family.</text>
</comment>
<reference evidence="6 7" key="1">
    <citation type="submission" date="2017-11" db="EMBL/GenBank/DDBJ databases">
        <title>Genome sequencing of Fusobacterium periodonticum KCOM 1261.</title>
        <authorList>
            <person name="Kook J.-K."/>
            <person name="Park S.-N."/>
            <person name="Lim Y.K."/>
        </authorList>
    </citation>
    <scope>NUCLEOTIDE SEQUENCE [LARGE SCALE GENOMIC DNA]</scope>
    <source>
        <strain evidence="6 7">KCOM 1261</strain>
    </source>
</reference>
<dbReference type="AlphaFoldDB" id="A0A2D3NSA4"/>
<dbReference type="EMBL" id="CP024699">
    <property type="protein sequence ID" value="ATV58278.1"/>
    <property type="molecule type" value="Genomic_DNA"/>
</dbReference>
<keyword evidence="5" id="KW-0460">Magnesium</keyword>
<dbReference type="SUPFAM" id="SSF100950">
    <property type="entry name" value="NagB/RpiA/CoA transferase-like"/>
    <property type="match status" value="1"/>
</dbReference>
<feature type="binding site" evidence="4">
    <location>
        <position position="55"/>
    </location>
    <ligand>
        <name>substrate</name>
    </ligand>
</feature>
<accession>A0A2D3NSA4</accession>
<feature type="binding site" evidence="4">
    <location>
        <position position="50"/>
    </location>
    <ligand>
        <name>substrate</name>
    </ligand>
</feature>
<dbReference type="InterPro" id="IPR024185">
    <property type="entry name" value="FTHF_cligase-like_sf"/>
</dbReference>
<keyword evidence="6" id="KW-0436">Ligase</keyword>
<evidence type="ECO:0000256" key="2">
    <source>
        <dbReference type="ARBA" id="ARBA00022741"/>
    </source>
</evidence>
<dbReference type="GO" id="GO:0035999">
    <property type="term" value="P:tetrahydrofolate interconversion"/>
    <property type="evidence" value="ECO:0007669"/>
    <property type="project" value="TreeGrafter"/>
</dbReference>
<organism evidence="6 7">
    <name type="scientific">Fusobacterium pseudoperiodonticum</name>
    <dbReference type="NCBI Taxonomy" id="2663009"/>
    <lineage>
        <taxon>Bacteria</taxon>
        <taxon>Fusobacteriati</taxon>
        <taxon>Fusobacteriota</taxon>
        <taxon>Fusobacteriia</taxon>
        <taxon>Fusobacteriales</taxon>
        <taxon>Fusobacteriaceae</taxon>
        <taxon>Fusobacterium</taxon>
    </lineage>
</organism>
<feature type="binding site" evidence="4">
    <location>
        <begin position="127"/>
        <end position="135"/>
    </location>
    <ligand>
        <name>ATP</name>
        <dbReference type="ChEBI" id="CHEBI:30616"/>
    </ligand>
</feature>
<comment type="catalytic activity">
    <reaction evidence="5">
        <text>(6S)-5-formyl-5,6,7,8-tetrahydrofolate + ATP = (6R)-5,10-methenyltetrahydrofolate + ADP + phosphate</text>
        <dbReference type="Rhea" id="RHEA:10488"/>
        <dbReference type="ChEBI" id="CHEBI:30616"/>
        <dbReference type="ChEBI" id="CHEBI:43474"/>
        <dbReference type="ChEBI" id="CHEBI:57455"/>
        <dbReference type="ChEBI" id="CHEBI:57457"/>
        <dbReference type="ChEBI" id="CHEBI:456216"/>
        <dbReference type="EC" id="6.3.3.2"/>
    </reaction>
</comment>
<feature type="binding site" evidence="4">
    <location>
        <begin position="4"/>
        <end position="8"/>
    </location>
    <ligand>
        <name>ATP</name>
        <dbReference type="ChEBI" id="CHEBI:30616"/>
    </ligand>
</feature>
<dbReference type="PANTHER" id="PTHR23407">
    <property type="entry name" value="ATPASE INHIBITOR/5-FORMYLTETRAHYDROFOLATE CYCLO-LIGASE"/>
    <property type="match status" value="1"/>
</dbReference>
<dbReference type="GO" id="GO:0009396">
    <property type="term" value="P:folic acid-containing compound biosynthetic process"/>
    <property type="evidence" value="ECO:0007669"/>
    <property type="project" value="TreeGrafter"/>
</dbReference>
<evidence type="ECO:0000313" key="6">
    <source>
        <dbReference type="EMBL" id="ATV58278.1"/>
    </source>
</evidence>
<dbReference type="GO" id="GO:0030272">
    <property type="term" value="F:5-formyltetrahydrofolate cyclo-ligase activity"/>
    <property type="evidence" value="ECO:0007669"/>
    <property type="project" value="UniProtKB-EC"/>
</dbReference>
<dbReference type="InterPro" id="IPR002698">
    <property type="entry name" value="FTHF_cligase"/>
</dbReference>
<keyword evidence="3 4" id="KW-0067">ATP-binding</keyword>
<name>A0A2D3NSA4_9FUSO</name>
<evidence type="ECO:0000256" key="3">
    <source>
        <dbReference type="ARBA" id="ARBA00022840"/>
    </source>
</evidence>
<dbReference type="PIRSF" id="PIRSF006806">
    <property type="entry name" value="FTHF_cligase"/>
    <property type="match status" value="1"/>
</dbReference>
<gene>
    <name evidence="6" type="ORF">CTM72_00080</name>
</gene>
<keyword evidence="5" id="KW-0479">Metal-binding</keyword>
<protein>
    <recommendedName>
        <fullName evidence="5">5-formyltetrahydrofolate cyclo-ligase</fullName>
        <ecNumber evidence="5">6.3.3.2</ecNumber>
    </recommendedName>
</protein>
<dbReference type="Proteomes" id="UP000230056">
    <property type="component" value="Chromosome"/>
</dbReference>
<dbReference type="InterPro" id="IPR037171">
    <property type="entry name" value="NagB/RpiA_transferase-like"/>
</dbReference>
<dbReference type="GO" id="GO:0046872">
    <property type="term" value="F:metal ion binding"/>
    <property type="evidence" value="ECO:0007669"/>
    <property type="project" value="UniProtKB-KW"/>
</dbReference>
<dbReference type="Pfam" id="PF01812">
    <property type="entry name" value="5-FTHF_cyc-lig"/>
    <property type="match status" value="1"/>
</dbReference>
<dbReference type="GO" id="GO:0005524">
    <property type="term" value="F:ATP binding"/>
    <property type="evidence" value="ECO:0007669"/>
    <property type="project" value="UniProtKB-KW"/>
</dbReference>